<evidence type="ECO:0000313" key="1">
    <source>
        <dbReference type="EMBL" id="KJA12651.1"/>
    </source>
</evidence>
<organism evidence="1 2">
    <name type="scientific">Hypholoma sublateritium (strain FD-334 SS-4)</name>
    <dbReference type="NCBI Taxonomy" id="945553"/>
    <lineage>
        <taxon>Eukaryota</taxon>
        <taxon>Fungi</taxon>
        <taxon>Dikarya</taxon>
        <taxon>Basidiomycota</taxon>
        <taxon>Agaricomycotina</taxon>
        <taxon>Agaricomycetes</taxon>
        <taxon>Agaricomycetidae</taxon>
        <taxon>Agaricales</taxon>
        <taxon>Agaricineae</taxon>
        <taxon>Strophariaceae</taxon>
        <taxon>Hypholoma</taxon>
    </lineage>
</organism>
<gene>
    <name evidence="1" type="ORF">HYPSUDRAFT_818669</name>
</gene>
<reference evidence="2" key="1">
    <citation type="submission" date="2014-04" db="EMBL/GenBank/DDBJ databases">
        <title>Evolutionary Origins and Diversification of the Mycorrhizal Mutualists.</title>
        <authorList>
            <consortium name="DOE Joint Genome Institute"/>
            <consortium name="Mycorrhizal Genomics Consortium"/>
            <person name="Kohler A."/>
            <person name="Kuo A."/>
            <person name="Nagy L.G."/>
            <person name="Floudas D."/>
            <person name="Copeland A."/>
            <person name="Barry K.W."/>
            <person name="Cichocki N."/>
            <person name="Veneault-Fourrey C."/>
            <person name="LaButti K."/>
            <person name="Lindquist E.A."/>
            <person name="Lipzen A."/>
            <person name="Lundell T."/>
            <person name="Morin E."/>
            <person name="Murat C."/>
            <person name="Riley R."/>
            <person name="Ohm R."/>
            <person name="Sun H."/>
            <person name="Tunlid A."/>
            <person name="Henrissat B."/>
            <person name="Grigoriev I.V."/>
            <person name="Hibbett D.S."/>
            <person name="Martin F."/>
        </authorList>
    </citation>
    <scope>NUCLEOTIDE SEQUENCE [LARGE SCALE GENOMIC DNA]</scope>
    <source>
        <strain evidence="2">FD-334 SS-4</strain>
    </source>
</reference>
<dbReference type="AlphaFoldDB" id="A0A0D2N794"/>
<accession>A0A0D2N794</accession>
<dbReference type="Proteomes" id="UP000054270">
    <property type="component" value="Unassembled WGS sequence"/>
</dbReference>
<proteinExistence type="predicted"/>
<dbReference type="EMBL" id="KN818029">
    <property type="protein sequence ID" value="KJA12651.1"/>
    <property type="molecule type" value="Genomic_DNA"/>
</dbReference>
<sequence length="92" mass="9898">MVLRCQAIAEITSHWSDCSGLAGWYMHSVLLLADAGHSMSGALRTAFPSPPKYSCITGVIAIVLPRRQAGFGERRPLMRPLCFSGGLASHIV</sequence>
<keyword evidence="2" id="KW-1185">Reference proteome</keyword>
<name>A0A0D2N794_HYPSF</name>
<evidence type="ECO:0000313" key="2">
    <source>
        <dbReference type="Proteomes" id="UP000054270"/>
    </source>
</evidence>
<protein>
    <submittedName>
        <fullName evidence="1">Uncharacterized protein</fullName>
    </submittedName>
</protein>